<keyword evidence="13" id="KW-1185">Reference proteome</keyword>
<dbReference type="CDD" id="cd12797">
    <property type="entry name" value="M23_peptidase"/>
    <property type="match status" value="1"/>
</dbReference>
<keyword evidence="6" id="KW-0862">Zinc</keyword>
<comment type="cofactor">
    <cofactor evidence="1">
        <name>Zn(2+)</name>
        <dbReference type="ChEBI" id="CHEBI:29105"/>
    </cofactor>
</comment>
<dbReference type="GO" id="GO:0004222">
    <property type="term" value="F:metalloendopeptidase activity"/>
    <property type="evidence" value="ECO:0007669"/>
    <property type="project" value="TreeGrafter"/>
</dbReference>
<keyword evidence="4" id="KW-0479">Metal-binding</keyword>
<sequence>MAQSKPDPRTARKLAIRRKAQRRHSHFYQHCAHWSFNRQPDGTQPPIHWHRERWMLAATALLITVLSGFLIPAWATAMKPVATQPVAHTLLPLALPKIEAPALKAATTEDWRVVAVHPGQTLADIFQSQGLSLADLQRVVDNAGDAKSALHHIRPGQEFDFLIGSHGNLEGIRFDKDESTRAIIRLDSATPSMTTVARAVETREQIAHGVIDDSLFAAANKAGLSNAMVIKLADLFKYDIDFVQDLRVGDSFTVIYDTVYRDGTYLHEGDIVAAEFINQGQRYTAYRFKRPDGSFGWFSEDGRPLQKSFLRIPVDFTRISSPFSAARMHPILGLMRAHKGVDYAAPTGTPIHAAGDGVIKFRGWMNGYGNFVIIQHNAHISTAYGHMSRFATEHVGQHVRQGDVIGYVGMTGLATGPHLHYEFRVDGVQRNPQTVTLPKPEPLPAVQLAQFKSTVVKPQLARLMDIDNHYKLASAESAAHGNG</sequence>
<evidence type="ECO:0000256" key="4">
    <source>
        <dbReference type="ARBA" id="ARBA00022723"/>
    </source>
</evidence>
<evidence type="ECO:0000259" key="11">
    <source>
        <dbReference type="Pfam" id="PF22310"/>
    </source>
</evidence>
<comment type="caution">
    <text evidence="12">The sequence shown here is derived from an EMBL/GenBank/DDBJ whole genome shotgun (WGS) entry which is preliminary data.</text>
</comment>
<dbReference type="PANTHER" id="PTHR21666">
    <property type="entry name" value="PEPTIDASE-RELATED"/>
    <property type="match status" value="1"/>
</dbReference>
<evidence type="ECO:0000256" key="2">
    <source>
        <dbReference type="ARBA" id="ARBA00004196"/>
    </source>
</evidence>
<reference evidence="12 13" key="1">
    <citation type="submission" date="2018-07" db="EMBL/GenBank/DDBJ databases">
        <title>Dyella monticola sp. nov. and Dyella psychrodurans sp. nov. isolated from monsoon evergreen broad-leaved forest soil of Dinghu Mountain, China.</title>
        <authorList>
            <person name="Gao Z."/>
            <person name="Qiu L."/>
        </authorList>
    </citation>
    <scope>NUCLEOTIDE SEQUENCE [LARGE SCALE GENOMIC DNA]</scope>
    <source>
        <strain evidence="12 13">4G-K06</strain>
    </source>
</reference>
<dbReference type="Proteomes" id="UP000254258">
    <property type="component" value="Unassembled WGS sequence"/>
</dbReference>
<dbReference type="GO" id="GO:0030313">
    <property type="term" value="C:cell envelope"/>
    <property type="evidence" value="ECO:0007669"/>
    <property type="project" value="UniProtKB-SubCell"/>
</dbReference>
<feature type="domain" description="Csd3-like second N-terminal" evidence="10">
    <location>
        <begin position="204"/>
        <end position="324"/>
    </location>
</feature>
<dbReference type="InterPro" id="IPR050570">
    <property type="entry name" value="Cell_wall_metabolism_enzyme"/>
</dbReference>
<evidence type="ECO:0000256" key="8">
    <source>
        <dbReference type="SAM" id="Phobius"/>
    </source>
</evidence>
<evidence type="ECO:0000259" key="10">
    <source>
        <dbReference type="Pfam" id="PF19425"/>
    </source>
</evidence>
<dbReference type="InterPro" id="IPR016047">
    <property type="entry name" value="M23ase_b-sheet_dom"/>
</dbReference>
<dbReference type="GO" id="GO:0046872">
    <property type="term" value="F:metal ion binding"/>
    <property type="evidence" value="ECO:0007669"/>
    <property type="project" value="UniProtKB-KW"/>
</dbReference>
<dbReference type="AlphaFoldDB" id="A0A370WTX9"/>
<dbReference type="RefSeq" id="WP_115496615.1">
    <property type="nucleotide sequence ID" value="NZ_QRBE01000011.1"/>
</dbReference>
<name>A0A370WTX9_9GAMM</name>
<dbReference type="OrthoDB" id="9805070at2"/>
<dbReference type="Gene3D" id="3.10.450.350">
    <property type="match status" value="2"/>
</dbReference>
<organism evidence="12 13">
    <name type="scientific">Dyella monticola</name>
    <dbReference type="NCBI Taxonomy" id="1927958"/>
    <lineage>
        <taxon>Bacteria</taxon>
        <taxon>Pseudomonadati</taxon>
        <taxon>Pseudomonadota</taxon>
        <taxon>Gammaproteobacteria</taxon>
        <taxon>Lysobacterales</taxon>
        <taxon>Rhodanobacteraceae</taxon>
        <taxon>Dyella</taxon>
    </lineage>
</organism>
<dbReference type="InterPro" id="IPR011055">
    <property type="entry name" value="Dup_hybrid_motif"/>
</dbReference>
<dbReference type="Pfam" id="PF22310">
    <property type="entry name" value="NMB0315_dom_I"/>
    <property type="match status" value="1"/>
</dbReference>
<keyword evidence="3" id="KW-0645">Protease</keyword>
<dbReference type="Gene3D" id="2.70.70.10">
    <property type="entry name" value="Glucose Permease (Domain IIA)"/>
    <property type="match status" value="1"/>
</dbReference>
<evidence type="ECO:0000256" key="6">
    <source>
        <dbReference type="ARBA" id="ARBA00022833"/>
    </source>
</evidence>
<evidence type="ECO:0000256" key="3">
    <source>
        <dbReference type="ARBA" id="ARBA00022670"/>
    </source>
</evidence>
<evidence type="ECO:0000256" key="5">
    <source>
        <dbReference type="ARBA" id="ARBA00022801"/>
    </source>
</evidence>
<evidence type="ECO:0000313" key="13">
    <source>
        <dbReference type="Proteomes" id="UP000254258"/>
    </source>
</evidence>
<dbReference type="InterPro" id="IPR054512">
    <property type="entry name" value="NMB0315-like_N"/>
</dbReference>
<keyword evidence="8" id="KW-0472">Membrane</keyword>
<feature type="transmembrane region" description="Helical" evidence="8">
    <location>
        <begin position="54"/>
        <end position="75"/>
    </location>
</feature>
<evidence type="ECO:0000256" key="7">
    <source>
        <dbReference type="ARBA" id="ARBA00023049"/>
    </source>
</evidence>
<protein>
    <submittedName>
        <fullName evidence="12">Peptidase M23</fullName>
    </submittedName>
</protein>
<dbReference type="SUPFAM" id="SSF51261">
    <property type="entry name" value="Duplicated hybrid motif"/>
    <property type="match status" value="1"/>
</dbReference>
<keyword evidence="7" id="KW-0482">Metalloprotease</keyword>
<dbReference type="PANTHER" id="PTHR21666:SF288">
    <property type="entry name" value="CELL DIVISION PROTEIN YTFB"/>
    <property type="match status" value="1"/>
</dbReference>
<keyword evidence="8" id="KW-1133">Transmembrane helix</keyword>
<dbReference type="GO" id="GO:0006508">
    <property type="term" value="P:proteolysis"/>
    <property type="evidence" value="ECO:0007669"/>
    <property type="project" value="UniProtKB-KW"/>
</dbReference>
<gene>
    <name evidence="12" type="ORF">DWU98_16165</name>
</gene>
<comment type="subcellular location">
    <subcellularLocation>
        <location evidence="2">Cell envelope</location>
    </subcellularLocation>
</comment>
<dbReference type="InterPro" id="IPR045834">
    <property type="entry name" value="Csd3_N2"/>
</dbReference>
<dbReference type="GO" id="GO:0042834">
    <property type="term" value="F:peptidoglycan binding"/>
    <property type="evidence" value="ECO:0007669"/>
    <property type="project" value="InterPro"/>
</dbReference>
<dbReference type="EMBL" id="QRBE01000011">
    <property type="protein sequence ID" value="RDS79609.1"/>
    <property type="molecule type" value="Genomic_DNA"/>
</dbReference>
<keyword evidence="8" id="KW-0812">Transmembrane</keyword>
<feature type="domain" description="DD-carboxypeptidase/endopeptidase Mpg-like N-terminal" evidence="11">
    <location>
        <begin position="111"/>
        <end position="182"/>
    </location>
</feature>
<dbReference type="Pfam" id="PF01551">
    <property type="entry name" value="Peptidase_M23"/>
    <property type="match status" value="1"/>
</dbReference>
<feature type="domain" description="M23ase beta-sheet core" evidence="9">
    <location>
        <begin position="337"/>
        <end position="432"/>
    </location>
</feature>
<evidence type="ECO:0000313" key="12">
    <source>
        <dbReference type="EMBL" id="RDS79609.1"/>
    </source>
</evidence>
<proteinExistence type="predicted"/>
<evidence type="ECO:0000259" key="9">
    <source>
        <dbReference type="Pfam" id="PF01551"/>
    </source>
</evidence>
<dbReference type="Pfam" id="PF19425">
    <property type="entry name" value="Csd3_N2"/>
    <property type="match status" value="1"/>
</dbReference>
<evidence type="ECO:0000256" key="1">
    <source>
        <dbReference type="ARBA" id="ARBA00001947"/>
    </source>
</evidence>
<accession>A0A370WTX9</accession>
<keyword evidence="5" id="KW-0378">Hydrolase</keyword>